<keyword evidence="3" id="KW-0479">Metal-binding</keyword>
<dbReference type="InterPro" id="IPR002125">
    <property type="entry name" value="CMP_dCMP_dom"/>
</dbReference>
<accession>A0AAE4APM5</accession>
<evidence type="ECO:0000313" key="8">
    <source>
        <dbReference type="Proteomes" id="UP001238163"/>
    </source>
</evidence>
<protein>
    <submittedName>
        <fullName evidence="7">dCMP deaminase</fullName>
        <ecNumber evidence="7">3.5.4.12</ecNumber>
    </submittedName>
</protein>
<dbReference type="InterPro" id="IPR035105">
    <property type="entry name" value="Deoxycytidylate_deaminase_dom"/>
</dbReference>
<evidence type="ECO:0000256" key="3">
    <source>
        <dbReference type="ARBA" id="ARBA00022723"/>
    </source>
</evidence>
<dbReference type="Proteomes" id="UP001238163">
    <property type="component" value="Unassembled WGS sequence"/>
</dbReference>
<dbReference type="PROSITE" id="PS00903">
    <property type="entry name" value="CYT_DCMP_DEAMINASES_1"/>
    <property type="match status" value="1"/>
</dbReference>
<gene>
    <name evidence="7" type="ORF">J3R75_002848</name>
</gene>
<dbReference type="EC" id="3.5.4.12" evidence="7"/>
<name>A0AAE4APM5_9BACT</name>
<evidence type="ECO:0000256" key="4">
    <source>
        <dbReference type="ARBA" id="ARBA00022801"/>
    </source>
</evidence>
<evidence type="ECO:0000256" key="1">
    <source>
        <dbReference type="ARBA" id="ARBA00001947"/>
    </source>
</evidence>
<dbReference type="GO" id="GO:0008270">
    <property type="term" value="F:zinc ion binding"/>
    <property type="evidence" value="ECO:0007669"/>
    <property type="project" value="InterPro"/>
</dbReference>
<sequence>MDMQIVKSGPANWQRPSWDEYFLKLAMLASERATCPRMHCGCVLVRDRYVLSTGYNGSLPGLPHCHTDGCLVVDGHCVRTNHAEINAICQASRHGTTLAGATAYVTNMPCTNCAKALIGAGIGRVVIFSGYHDTLAEMFFKDAKVELVRLPMPERDIHYDLLQYSSAVPLADDDPRR</sequence>
<proteinExistence type="inferred from homology"/>
<evidence type="ECO:0000313" key="7">
    <source>
        <dbReference type="EMBL" id="MDQ0290741.1"/>
    </source>
</evidence>
<dbReference type="RefSeq" id="WP_307262560.1">
    <property type="nucleotide sequence ID" value="NZ_JAUSVL010000001.1"/>
</dbReference>
<dbReference type="AlphaFoldDB" id="A0AAE4APM5"/>
<keyword evidence="5" id="KW-0862">Zinc</keyword>
<reference evidence="7" key="1">
    <citation type="submission" date="2023-07" db="EMBL/GenBank/DDBJ databases">
        <title>Genomic Encyclopedia of Type Strains, Phase IV (KMG-IV): sequencing the most valuable type-strain genomes for metagenomic binning, comparative biology and taxonomic classification.</title>
        <authorList>
            <person name="Goeker M."/>
        </authorList>
    </citation>
    <scope>NUCLEOTIDE SEQUENCE</scope>
    <source>
        <strain evidence="7">DSM 24202</strain>
    </source>
</reference>
<evidence type="ECO:0000256" key="2">
    <source>
        <dbReference type="ARBA" id="ARBA00006576"/>
    </source>
</evidence>
<dbReference type="PANTHER" id="PTHR11086:SF18">
    <property type="entry name" value="DEOXYCYTIDYLATE DEAMINASE"/>
    <property type="match status" value="1"/>
</dbReference>
<dbReference type="PANTHER" id="PTHR11086">
    <property type="entry name" value="DEOXYCYTIDYLATE DEAMINASE-RELATED"/>
    <property type="match status" value="1"/>
</dbReference>
<evidence type="ECO:0000256" key="5">
    <source>
        <dbReference type="ARBA" id="ARBA00022833"/>
    </source>
</evidence>
<dbReference type="InterPro" id="IPR016192">
    <property type="entry name" value="APOBEC/CMP_deaminase_Zn-bd"/>
</dbReference>
<dbReference type="GO" id="GO:0004132">
    <property type="term" value="F:dCMP deaminase activity"/>
    <property type="evidence" value="ECO:0007669"/>
    <property type="project" value="UniProtKB-EC"/>
</dbReference>
<dbReference type="SUPFAM" id="SSF53927">
    <property type="entry name" value="Cytidine deaminase-like"/>
    <property type="match status" value="1"/>
</dbReference>
<dbReference type="CDD" id="cd01286">
    <property type="entry name" value="deoxycytidylate_deaminase"/>
    <property type="match status" value="1"/>
</dbReference>
<organism evidence="7 8">
    <name type="scientific">Oligosphaera ethanolica</name>
    <dbReference type="NCBI Taxonomy" id="760260"/>
    <lineage>
        <taxon>Bacteria</taxon>
        <taxon>Pseudomonadati</taxon>
        <taxon>Lentisphaerota</taxon>
        <taxon>Oligosphaeria</taxon>
        <taxon>Oligosphaerales</taxon>
        <taxon>Oligosphaeraceae</taxon>
        <taxon>Oligosphaera</taxon>
    </lineage>
</organism>
<comment type="caution">
    <text evidence="7">The sequence shown here is derived from an EMBL/GenBank/DDBJ whole genome shotgun (WGS) entry which is preliminary data.</text>
</comment>
<dbReference type="InterPro" id="IPR015517">
    <property type="entry name" value="dCMP_deaminase-rel"/>
</dbReference>
<comment type="cofactor">
    <cofactor evidence="1">
        <name>Zn(2+)</name>
        <dbReference type="ChEBI" id="CHEBI:29105"/>
    </cofactor>
</comment>
<dbReference type="Gene3D" id="3.40.140.10">
    <property type="entry name" value="Cytidine Deaminase, domain 2"/>
    <property type="match status" value="1"/>
</dbReference>
<feature type="domain" description="CMP/dCMP-type deaminase" evidence="6">
    <location>
        <begin position="17"/>
        <end position="142"/>
    </location>
</feature>
<dbReference type="GO" id="GO:0005737">
    <property type="term" value="C:cytoplasm"/>
    <property type="evidence" value="ECO:0007669"/>
    <property type="project" value="TreeGrafter"/>
</dbReference>
<dbReference type="EMBL" id="JAUSVL010000001">
    <property type="protein sequence ID" value="MDQ0290741.1"/>
    <property type="molecule type" value="Genomic_DNA"/>
</dbReference>
<dbReference type="InterPro" id="IPR016193">
    <property type="entry name" value="Cytidine_deaminase-like"/>
</dbReference>
<keyword evidence="8" id="KW-1185">Reference proteome</keyword>
<dbReference type="PROSITE" id="PS51747">
    <property type="entry name" value="CYT_DCMP_DEAMINASES_2"/>
    <property type="match status" value="1"/>
</dbReference>
<evidence type="ECO:0000259" key="6">
    <source>
        <dbReference type="PROSITE" id="PS51747"/>
    </source>
</evidence>
<comment type="similarity">
    <text evidence="2">Belongs to the cytidine and deoxycytidylate deaminase family.</text>
</comment>
<dbReference type="Pfam" id="PF00383">
    <property type="entry name" value="dCMP_cyt_deam_1"/>
    <property type="match status" value="1"/>
</dbReference>
<keyword evidence="4 7" id="KW-0378">Hydrolase</keyword>